<dbReference type="EMBL" id="NMUH01001983">
    <property type="protein sequence ID" value="MQL96964.1"/>
    <property type="molecule type" value="Genomic_DNA"/>
</dbReference>
<dbReference type="AlphaFoldDB" id="A0A843VVH5"/>
<name>A0A843VVH5_COLES</name>
<organism evidence="1 2">
    <name type="scientific">Colocasia esculenta</name>
    <name type="common">Wild taro</name>
    <name type="synonym">Arum esculentum</name>
    <dbReference type="NCBI Taxonomy" id="4460"/>
    <lineage>
        <taxon>Eukaryota</taxon>
        <taxon>Viridiplantae</taxon>
        <taxon>Streptophyta</taxon>
        <taxon>Embryophyta</taxon>
        <taxon>Tracheophyta</taxon>
        <taxon>Spermatophyta</taxon>
        <taxon>Magnoliopsida</taxon>
        <taxon>Liliopsida</taxon>
        <taxon>Araceae</taxon>
        <taxon>Aroideae</taxon>
        <taxon>Colocasieae</taxon>
        <taxon>Colocasia</taxon>
    </lineage>
</organism>
<protein>
    <submittedName>
        <fullName evidence="1">Uncharacterized protein</fullName>
    </submittedName>
</protein>
<evidence type="ECO:0000313" key="1">
    <source>
        <dbReference type="EMBL" id="MQL96964.1"/>
    </source>
</evidence>
<gene>
    <name evidence="1" type="ORF">Taro_029647</name>
</gene>
<evidence type="ECO:0000313" key="2">
    <source>
        <dbReference type="Proteomes" id="UP000652761"/>
    </source>
</evidence>
<reference evidence="1" key="1">
    <citation type="submission" date="2017-07" db="EMBL/GenBank/DDBJ databases">
        <title>Taro Niue Genome Assembly and Annotation.</title>
        <authorList>
            <person name="Atibalentja N."/>
            <person name="Keating K."/>
            <person name="Fields C.J."/>
        </authorList>
    </citation>
    <scope>NUCLEOTIDE SEQUENCE</scope>
    <source>
        <strain evidence="1">Niue_2</strain>
        <tissue evidence="1">Leaf</tissue>
    </source>
</reference>
<dbReference type="Proteomes" id="UP000652761">
    <property type="component" value="Unassembled WGS sequence"/>
</dbReference>
<keyword evidence="2" id="KW-1185">Reference proteome</keyword>
<accession>A0A843VVH5</accession>
<sequence length="114" mass="12767">MTQVPVRLPDSSCPLMVENVAWDGYNRSVSQRVCSEPFKHTFRAGDLYGGRSCCSVMLRVVPRSKVTVPARNLSAGVRSRRNRRPARGHAVTRLDSVRSRWRYPGDLHTVLGGT</sequence>
<comment type="caution">
    <text evidence="1">The sequence shown here is derived from an EMBL/GenBank/DDBJ whole genome shotgun (WGS) entry which is preliminary data.</text>
</comment>
<proteinExistence type="predicted"/>